<dbReference type="EMBL" id="FMVJ01000002">
    <property type="protein sequence ID" value="SCX94112.1"/>
    <property type="molecule type" value="Genomic_DNA"/>
</dbReference>
<dbReference type="Proteomes" id="UP000199569">
    <property type="component" value="Unassembled WGS sequence"/>
</dbReference>
<keyword evidence="2" id="KW-1133">Transmembrane helix</keyword>
<feature type="region of interest" description="Disordered" evidence="1">
    <location>
        <begin position="174"/>
        <end position="238"/>
    </location>
</feature>
<feature type="transmembrane region" description="Helical" evidence="2">
    <location>
        <begin position="12"/>
        <end position="33"/>
    </location>
</feature>
<dbReference type="PROSITE" id="PS51782">
    <property type="entry name" value="LYSM"/>
    <property type="match status" value="1"/>
</dbReference>
<name>A0A1G5BV91_9HYPH</name>
<keyword evidence="2" id="KW-0812">Transmembrane</keyword>
<dbReference type="AlphaFoldDB" id="A0A1G5BV91"/>
<dbReference type="SMART" id="SM00257">
    <property type="entry name" value="LysM"/>
    <property type="match status" value="1"/>
</dbReference>
<feature type="region of interest" description="Disordered" evidence="1">
    <location>
        <begin position="36"/>
        <end position="85"/>
    </location>
</feature>
<evidence type="ECO:0000313" key="5">
    <source>
        <dbReference type="Proteomes" id="UP000199569"/>
    </source>
</evidence>
<evidence type="ECO:0000256" key="1">
    <source>
        <dbReference type="SAM" id="MobiDB-lite"/>
    </source>
</evidence>
<evidence type="ECO:0000256" key="2">
    <source>
        <dbReference type="SAM" id="Phobius"/>
    </source>
</evidence>
<feature type="compositionally biased region" description="Pro residues" evidence="1">
    <location>
        <begin position="225"/>
        <end position="235"/>
    </location>
</feature>
<sequence>MAQATEIKGTIAILGAAAAGVVAVLVGALYWAWPSTPETSSQTPAPQAALQQPAPQQKPAAGTPAKAPEPKAAETKPSEPSIVPSFDLVRVEPNGESVIAGRAAPGATIELMRGDHVHARGVADASGLFAIVPPTLPPGSHQVALQSIAPDGVRQRSPQTVTVVIDAAQKRPLVTLTTPNQPTVVLSNPEPPEPQVAQKEPEPPAKPEEPAQPAPQPQQQASANPEPPAQQPPAQPATRPEIKIVSVEAESGKLFVSGLSAPGATVRLYLNETLIAPGGAGGDGKVSFSIGSGVRPGDYRIRLDDVDPVSGQVKSRAEVGFNVPEQVASALPEVPVASATPDVSIQVQSAEKPNVDAQIAAAGEAGTVVIPNINTAIISKGDNLWRISQRIYGAGYRYTVIYGANKDQIRNPNLIYPGQVFVLPTEQEQKTN</sequence>
<dbReference type="Gene3D" id="3.10.350.10">
    <property type="entry name" value="LysM domain"/>
    <property type="match status" value="1"/>
</dbReference>
<feature type="compositionally biased region" description="Polar residues" evidence="1">
    <location>
        <begin position="175"/>
        <end position="186"/>
    </location>
</feature>
<dbReference type="InterPro" id="IPR036779">
    <property type="entry name" value="LysM_dom_sf"/>
</dbReference>
<gene>
    <name evidence="4" type="ORF">SAMN02927923_00358</name>
</gene>
<feature type="compositionally biased region" description="Basic and acidic residues" evidence="1">
    <location>
        <begin position="199"/>
        <end position="209"/>
    </location>
</feature>
<dbReference type="Pfam" id="PF01476">
    <property type="entry name" value="LysM"/>
    <property type="match status" value="1"/>
</dbReference>
<accession>A0A1G5BV91</accession>
<protein>
    <submittedName>
        <fullName evidence="4">Nucleoid-associated protein YgaU, contains BON and LysM domains</fullName>
    </submittedName>
</protein>
<dbReference type="InterPro" id="IPR018392">
    <property type="entry name" value="LysM"/>
</dbReference>
<feature type="compositionally biased region" description="Low complexity" evidence="1">
    <location>
        <begin position="40"/>
        <end position="66"/>
    </location>
</feature>
<dbReference type="STRING" id="549386.SAMN02927923_00358"/>
<dbReference type="InterPro" id="IPR052196">
    <property type="entry name" value="Bact_Kbp"/>
</dbReference>
<reference evidence="4 5" key="1">
    <citation type="submission" date="2016-10" db="EMBL/GenBank/DDBJ databases">
        <authorList>
            <person name="de Groot N.N."/>
        </authorList>
    </citation>
    <scope>NUCLEOTIDE SEQUENCE [LARGE SCALE GENOMIC DNA]</scope>
    <source>
        <strain evidence="4 5">CGMCC 1.7666</strain>
    </source>
</reference>
<organism evidence="4 5">
    <name type="scientific">Microvirga guangxiensis</name>
    <dbReference type="NCBI Taxonomy" id="549386"/>
    <lineage>
        <taxon>Bacteria</taxon>
        <taxon>Pseudomonadati</taxon>
        <taxon>Pseudomonadota</taxon>
        <taxon>Alphaproteobacteria</taxon>
        <taxon>Hyphomicrobiales</taxon>
        <taxon>Methylobacteriaceae</taxon>
        <taxon>Microvirga</taxon>
    </lineage>
</organism>
<keyword evidence="2" id="KW-0472">Membrane</keyword>
<evidence type="ECO:0000259" key="3">
    <source>
        <dbReference type="PROSITE" id="PS51782"/>
    </source>
</evidence>
<proteinExistence type="predicted"/>
<feature type="compositionally biased region" description="Basic and acidic residues" evidence="1">
    <location>
        <begin position="68"/>
        <end position="77"/>
    </location>
</feature>
<keyword evidence="5" id="KW-1185">Reference proteome</keyword>
<dbReference type="CDD" id="cd00118">
    <property type="entry name" value="LysM"/>
    <property type="match status" value="1"/>
</dbReference>
<dbReference type="RefSeq" id="WP_175493731.1">
    <property type="nucleotide sequence ID" value="NZ_FMVJ01000002.1"/>
</dbReference>
<dbReference type="PANTHER" id="PTHR34700">
    <property type="entry name" value="POTASSIUM BINDING PROTEIN KBP"/>
    <property type="match status" value="1"/>
</dbReference>
<dbReference type="PANTHER" id="PTHR34700:SF4">
    <property type="entry name" value="PHAGE-LIKE ELEMENT PBSX PROTEIN XKDP"/>
    <property type="match status" value="1"/>
</dbReference>
<evidence type="ECO:0000313" key="4">
    <source>
        <dbReference type="EMBL" id="SCX94112.1"/>
    </source>
</evidence>
<feature type="domain" description="LysM" evidence="3">
    <location>
        <begin position="374"/>
        <end position="423"/>
    </location>
</feature>